<evidence type="ECO:0000259" key="7">
    <source>
        <dbReference type="Pfam" id="PF04321"/>
    </source>
</evidence>
<dbReference type="PANTHER" id="PTHR10491">
    <property type="entry name" value="DTDP-4-DEHYDRORHAMNOSE REDUCTASE"/>
    <property type="match status" value="1"/>
</dbReference>
<evidence type="ECO:0000256" key="5">
    <source>
        <dbReference type="ARBA" id="ARBA00048200"/>
    </source>
</evidence>
<comment type="caution">
    <text evidence="8">The sequence shown here is derived from an EMBL/GenBank/DDBJ whole genome shotgun (WGS) entry which is preliminary data.</text>
</comment>
<keyword evidence="6" id="KW-0521">NADP</keyword>
<dbReference type="Pfam" id="PF04321">
    <property type="entry name" value="RmlD_sub_bind"/>
    <property type="match status" value="1"/>
</dbReference>
<dbReference type="NCBIfam" id="TIGR01214">
    <property type="entry name" value="rmlD"/>
    <property type="match status" value="1"/>
</dbReference>
<gene>
    <name evidence="8" type="primary">rfbD</name>
    <name evidence="8" type="ORF">H8K52_15830</name>
</gene>
<organism evidence="8 9">
    <name type="scientific">Undibacterium seohonense</name>
    <dbReference type="NCBI Taxonomy" id="1344950"/>
    <lineage>
        <taxon>Bacteria</taxon>
        <taxon>Pseudomonadati</taxon>
        <taxon>Pseudomonadota</taxon>
        <taxon>Betaproteobacteria</taxon>
        <taxon>Burkholderiales</taxon>
        <taxon>Oxalobacteraceae</taxon>
        <taxon>Undibacterium</taxon>
    </lineage>
</organism>
<comment type="cofactor">
    <cofactor evidence="6">
        <name>Mg(2+)</name>
        <dbReference type="ChEBI" id="CHEBI:18420"/>
    </cofactor>
    <text evidence="6">Binds 1 Mg(2+) ion per monomer.</text>
</comment>
<dbReference type="PANTHER" id="PTHR10491:SF4">
    <property type="entry name" value="METHIONINE ADENOSYLTRANSFERASE 2 SUBUNIT BETA"/>
    <property type="match status" value="1"/>
</dbReference>
<dbReference type="GO" id="GO:0008831">
    <property type="term" value="F:dTDP-4-dehydrorhamnose reductase activity"/>
    <property type="evidence" value="ECO:0007669"/>
    <property type="project" value="UniProtKB-EC"/>
</dbReference>
<evidence type="ECO:0000313" key="9">
    <source>
        <dbReference type="Proteomes" id="UP000648257"/>
    </source>
</evidence>
<comment type="catalytic activity">
    <reaction evidence="5 6">
        <text>dTDP-beta-L-rhamnose + NADP(+) = dTDP-4-dehydro-beta-L-rhamnose + NADPH + H(+)</text>
        <dbReference type="Rhea" id="RHEA:21796"/>
        <dbReference type="ChEBI" id="CHEBI:15378"/>
        <dbReference type="ChEBI" id="CHEBI:57510"/>
        <dbReference type="ChEBI" id="CHEBI:57783"/>
        <dbReference type="ChEBI" id="CHEBI:58349"/>
        <dbReference type="ChEBI" id="CHEBI:62830"/>
        <dbReference type="EC" id="1.1.1.133"/>
    </reaction>
</comment>
<dbReference type="Gene3D" id="3.90.25.10">
    <property type="entry name" value="UDP-galactose 4-epimerase, domain 1"/>
    <property type="match status" value="1"/>
</dbReference>
<comment type="function">
    <text evidence="6">Catalyzes the reduction of dTDP-6-deoxy-L-lyxo-4-hexulose to yield dTDP-L-rhamnose.</text>
</comment>
<dbReference type="InterPro" id="IPR005913">
    <property type="entry name" value="dTDP_dehydrorham_reduct"/>
</dbReference>
<dbReference type="InterPro" id="IPR029903">
    <property type="entry name" value="RmlD-like-bd"/>
</dbReference>
<comment type="pathway">
    <text evidence="1 6">Carbohydrate biosynthesis; dTDP-L-rhamnose biosynthesis.</text>
</comment>
<keyword evidence="9" id="KW-1185">Reference proteome</keyword>
<evidence type="ECO:0000256" key="2">
    <source>
        <dbReference type="ARBA" id="ARBA00010944"/>
    </source>
</evidence>
<evidence type="ECO:0000256" key="3">
    <source>
        <dbReference type="ARBA" id="ARBA00012929"/>
    </source>
</evidence>
<evidence type="ECO:0000313" key="8">
    <source>
        <dbReference type="EMBL" id="MBC3808812.1"/>
    </source>
</evidence>
<proteinExistence type="inferred from homology"/>
<dbReference type="CDD" id="cd05254">
    <property type="entry name" value="dTDP_HR_like_SDR_e"/>
    <property type="match status" value="1"/>
</dbReference>
<reference evidence="8 9" key="1">
    <citation type="submission" date="2020-08" db="EMBL/GenBank/DDBJ databases">
        <title>Novel species isolated from subtropical streams in China.</title>
        <authorList>
            <person name="Lu H."/>
        </authorList>
    </citation>
    <scope>NUCLEOTIDE SEQUENCE [LARGE SCALE GENOMIC DNA]</scope>
    <source>
        <strain evidence="8 9">KACC 16656</strain>
    </source>
</reference>
<feature type="domain" description="RmlD-like substrate binding" evidence="7">
    <location>
        <begin position="1"/>
        <end position="301"/>
    </location>
</feature>
<dbReference type="Gene3D" id="3.40.50.720">
    <property type="entry name" value="NAD(P)-binding Rossmann-like Domain"/>
    <property type="match status" value="1"/>
</dbReference>
<dbReference type="EC" id="1.1.1.133" evidence="3 6"/>
<evidence type="ECO:0000256" key="1">
    <source>
        <dbReference type="ARBA" id="ARBA00004781"/>
    </source>
</evidence>
<accession>A0ABR6X7R9</accession>
<name>A0ABR6X7R9_9BURK</name>
<dbReference type="Proteomes" id="UP000648257">
    <property type="component" value="Unassembled WGS sequence"/>
</dbReference>
<dbReference type="SUPFAM" id="SSF51735">
    <property type="entry name" value="NAD(P)-binding Rossmann-fold domains"/>
    <property type="match status" value="1"/>
</dbReference>
<protein>
    <recommendedName>
        <fullName evidence="4 6">dTDP-4-dehydrorhamnose reductase</fullName>
        <ecNumber evidence="3 6">1.1.1.133</ecNumber>
    </recommendedName>
</protein>
<comment type="similarity">
    <text evidence="2 6">Belongs to the dTDP-4-dehydrorhamnose reductase family.</text>
</comment>
<sequence length="307" mass="33955">MKILLTGSTGQVGNALLQPLTELGQIIAPTRRELDLSQLDSIREAIARHQPDLIINPAAYTSVDQAESDIDLAHRINALAPQVIAQEAKNRNIGLIHFSTDYVFDGNKADHQGNWTPYLETDSAKPLNEYGKSKLAGDLAIQASGCQHLIFRTSWVYSSLGKNFLSSMLRLANDKDELRIVNDQWGAPTSAGWLANVTCAIIQQLQNANDKATWWTQHGGLYHMTAAGKTNWQEFATEIMRQSAPLNLLTKSAPVIHGIPSADYPTPACRPHNSSLDNSKFSREFKLPIPIWQDLLQTVLLEKAHVS</sequence>
<dbReference type="RefSeq" id="WP_186923878.1">
    <property type="nucleotide sequence ID" value="NZ_JACOFW010000020.1"/>
</dbReference>
<evidence type="ECO:0000256" key="6">
    <source>
        <dbReference type="RuleBase" id="RU364082"/>
    </source>
</evidence>
<dbReference type="InterPro" id="IPR036291">
    <property type="entry name" value="NAD(P)-bd_dom_sf"/>
</dbReference>
<keyword evidence="6 8" id="KW-0560">Oxidoreductase</keyword>
<dbReference type="EMBL" id="JACOFW010000020">
    <property type="protein sequence ID" value="MBC3808812.1"/>
    <property type="molecule type" value="Genomic_DNA"/>
</dbReference>
<evidence type="ECO:0000256" key="4">
    <source>
        <dbReference type="ARBA" id="ARBA00017099"/>
    </source>
</evidence>